<feature type="transmembrane region" description="Helical" evidence="5">
    <location>
        <begin position="35"/>
        <end position="55"/>
    </location>
</feature>
<evidence type="ECO:0000256" key="2">
    <source>
        <dbReference type="ARBA" id="ARBA00022692"/>
    </source>
</evidence>
<feature type="transmembrane region" description="Helical" evidence="5">
    <location>
        <begin position="267"/>
        <end position="286"/>
    </location>
</feature>
<name>A0A8J3AEK6_9ACTN</name>
<feature type="transmembrane region" description="Helical" evidence="5">
    <location>
        <begin position="237"/>
        <end position="261"/>
    </location>
</feature>
<keyword evidence="5" id="KW-1003">Cell membrane</keyword>
<keyword evidence="9" id="KW-1185">Reference proteome</keyword>
<feature type="transmembrane region" description="Helical" evidence="5">
    <location>
        <begin position="102"/>
        <end position="118"/>
    </location>
</feature>
<comment type="subcellular location">
    <subcellularLocation>
        <location evidence="5">Cell membrane</location>
        <topology evidence="5">Multi-pass membrane protein</topology>
    </subcellularLocation>
    <subcellularLocation>
        <location evidence="1">Endomembrane system</location>
        <topology evidence="1">Multi-pass membrane protein</topology>
    </subcellularLocation>
    <subcellularLocation>
        <location evidence="6">Membrane</location>
        <topology evidence="6">Multi-pass membrane protein</topology>
    </subcellularLocation>
</comment>
<organism evidence="8 9">
    <name type="scientific">Egicoccus halophilus</name>
    <dbReference type="NCBI Taxonomy" id="1670830"/>
    <lineage>
        <taxon>Bacteria</taxon>
        <taxon>Bacillati</taxon>
        <taxon>Actinomycetota</taxon>
        <taxon>Nitriliruptoria</taxon>
        <taxon>Egicoccales</taxon>
        <taxon>Egicoccaceae</taxon>
        <taxon>Egicoccus</taxon>
    </lineage>
</organism>
<comment type="subunit">
    <text evidence="5">NDH-1 is composed of 14 different subunits. Subunits NuoA, H, J, K, L, M, N constitute the membrane sector of the complex.</text>
</comment>
<dbReference type="InterPro" id="IPR001750">
    <property type="entry name" value="ND/Mrp_TM"/>
</dbReference>
<evidence type="ECO:0000256" key="6">
    <source>
        <dbReference type="RuleBase" id="RU000320"/>
    </source>
</evidence>
<accession>A0A8J3AEK6</accession>
<dbReference type="GO" id="GO:0008137">
    <property type="term" value="F:NADH dehydrogenase (ubiquinone) activity"/>
    <property type="evidence" value="ECO:0007669"/>
    <property type="project" value="InterPro"/>
</dbReference>
<reference evidence="8" key="1">
    <citation type="journal article" date="2014" name="Int. J. Syst. Evol. Microbiol.">
        <title>Complete genome sequence of Corynebacterium casei LMG S-19264T (=DSM 44701T), isolated from a smear-ripened cheese.</title>
        <authorList>
            <consortium name="US DOE Joint Genome Institute (JGI-PGF)"/>
            <person name="Walter F."/>
            <person name="Albersmeier A."/>
            <person name="Kalinowski J."/>
            <person name="Ruckert C."/>
        </authorList>
    </citation>
    <scope>NUCLEOTIDE SEQUENCE</scope>
    <source>
        <strain evidence="8">CGMCC 1.14988</strain>
    </source>
</reference>
<dbReference type="HAMAP" id="MF_00445">
    <property type="entry name" value="NDH1_NuoN_1"/>
    <property type="match status" value="1"/>
</dbReference>
<feature type="transmembrane region" description="Helical" evidence="5">
    <location>
        <begin position="156"/>
        <end position="180"/>
    </location>
</feature>
<comment type="catalytic activity">
    <reaction evidence="5">
        <text>a quinone + NADH + 5 H(+)(in) = a quinol + NAD(+) + 4 H(+)(out)</text>
        <dbReference type="Rhea" id="RHEA:57888"/>
        <dbReference type="ChEBI" id="CHEBI:15378"/>
        <dbReference type="ChEBI" id="CHEBI:24646"/>
        <dbReference type="ChEBI" id="CHEBI:57540"/>
        <dbReference type="ChEBI" id="CHEBI:57945"/>
        <dbReference type="ChEBI" id="CHEBI:132124"/>
    </reaction>
</comment>
<evidence type="ECO:0000256" key="4">
    <source>
        <dbReference type="ARBA" id="ARBA00023136"/>
    </source>
</evidence>
<dbReference type="EMBL" id="BMHA01000005">
    <property type="protein sequence ID" value="GGI05768.1"/>
    <property type="molecule type" value="Genomic_DNA"/>
</dbReference>
<comment type="similarity">
    <text evidence="5">Belongs to the complex I subunit 2 family.</text>
</comment>
<keyword evidence="5" id="KW-0520">NAD</keyword>
<evidence type="ECO:0000256" key="1">
    <source>
        <dbReference type="ARBA" id="ARBA00004127"/>
    </source>
</evidence>
<dbReference type="OrthoDB" id="9811718at2"/>
<dbReference type="GO" id="GO:0042773">
    <property type="term" value="P:ATP synthesis coupled electron transport"/>
    <property type="evidence" value="ECO:0007669"/>
    <property type="project" value="InterPro"/>
</dbReference>
<dbReference type="EC" id="7.1.1.-" evidence="5"/>
<feature type="transmembrane region" description="Helical" evidence="5">
    <location>
        <begin position="330"/>
        <end position="351"/>
    </location>
</feature>
<comment type="function">
    <text evidence="5">NDH-1 shuttles electrons from NADH, via FMN and iron-sulfur (Fe-S) centers, to quinones in the respiratory chain. The immediate electron acceptor for the enzyme in this species is believed to be a menaquinone. Couples the redox reaction to proton translocation (for every two electrons transferred, four hydrogen ions are translocated across the cytoplasmic membrane), and thus conserves the redox energy in a proton gradient.</text>
</comment>
<dbReference type="GO" id="GO:0048038">
    <property type="term" value="F:quinone binding"/>
    <property type="evidence" value="ECO:0007669"/>
    <property type="project" value="UniProtKB-KW"/>
</dbReference>
<evidence type="ECO:0000313" key="9">
    <source>
        <dbReference type="Proteomes" id="UP000650511"/>
    </source>
</evidence>
<dbReference type="PANTHER" id="PTHR22773">
    <property type="entry name" value="NADH DEHYDROGENASE"/>
    <property type="match status" value="1"/>
</dbReference>
<keyword evidence="5" id="KW-1278">Translocase</keyword>
<feature type="transmembrane region" description="Helical" evidence="5">
    <location>
        <begin position="200"/>
        <end position="225"/>
    </location>
</feature>
<dbReference type="NCBIfam" id="TIGR01770">
    <property type="entry name" value="NDH_I_N"/>
    <property type="match status" value="1"/>
</dbReference>
<feature type="domain" description="NADH:quinone oxidoreductase/Mrp antiporter transmembrane" evidence="7">
    <location>
        <begin position="121"/>
        <end position="418"/>
    </location>
</feature>
<keyword evidence="5" id="KW-0813">Transport</keyword>
<evidence type="ECO:0000259" key="7">
    <source>
        <dbReference type="Pfam" id="PF00361"/>
    </source>
</evidence>
<feature type="transmembrane region" description="Helical" evidence="5">
    <location>
        <begin position="372"/>
        <end position="395"/>
    </location>
</feature>
<comment type="caution">
    <text evidence="8">The sequence shown here is derived from an EMBL/GenBank/DDBJ whole genome shotgun (WGS) entry which is preliminary data.</text>
</comment>
<dbReference type="GO" id="GO:0012505">
    <property type="term" value="C:endomembrane system"/>
    <property type="evidence" value="ECO:0007669"/>
    <property type="project" value="UniProtKB-SubCell"/>
</dbReference>
<dbReference type="RefSeq" id="WP_130648532.1">
    <property type="nucleotide sequence ID" value="NZ_BMHA01000005.1"/>
</dbReference>
<dbReference type="GO" id="GO:0050136">
    <property type="term" value="F:NADH dehydrogenase (quinone) (non-electrogenic) activity"/>
    <property type="evidence" value="ECO:0007669"/>
    <property type="project" value="UniProtKB-UniRule"/>
</dbReference>
<gene>
    <name evidence="8" type="primary">nuoN-1</name>
    <name evidence="5" type="synonym">nuoN</name>
    <name evidence="8" type="ORF">GCM10011354_15740</name>
</gene>
<keyword evidence="4 5" id="KW-0472">Membrane</keyword>
<dbReference type="Pfam" id="PF00361">
    <property type="entry name" value="Proton_antipo_M"/>
    <property type="match status" value="1"/>
</dbReference>
<feature type="transmembrane region" description="Helical" evidence="5">
    <location>
        <begin position="75"/>
        <end position="95"/>
    </location>
</feature>
<feature type="transmembrane region" description="Helical" evidence="5">
    <location>
        <begin position="293"/>
        <end position="310"/>
    </location>
</feature>
<feature type="transmembrane region" description="Helical" evidence="5">
    <location>
        <begin position="407"/>
        <end position="430"/>
    </location>
</feature>
<dbReference type="AlphaFoldDB" id="A0A8J3AEK6"/>
<evidence type="ECO:0000256" key="3">
    <source>
        <dbReference type="ARBA" id="ARBA00022989"/>
    </source>
</evidence>
<evidence type="ECO:0000256" key="5">
    <source>
        <dbReference type="HAMAP-Rule" id="MF_00445"/>
    </source>
</evidence>
<evidence type="ECO:0000313" key="8">
    <source>
        <dbReference type="EMBL" id="GGI05768.1"/>
    </source>
</evidence>
<protein>
    <recommendedName>
        <fullName evidence="5">NADH-quinone oxidoreductase subunit N</fullName>
        <ecNumber evidence="5">7.1.1.-</ecNumber>
    </recommendedName>
    <alternativeName>
        <fullName evidence="5">NADH dehydrogenase I subunit N</fullName>
    </alternativeName>
    <alternativeName>
        <fullName evidence="5">NDH-1 subunit N</fullName>
    </alternativeName>
</protein>
<feature type="transmembrane region" description="Helical" evidence="5">
    <location>
        <begin position="6"/>
        <end position="28"/>
    </location>
</feature>
<keyword evidence="5" id="KW-0874">Quinone</keyword>
<keyword evidence="3 5" id="KW-1133">Transmembrane helix</keyword>
<feature type="transmembrane region" description="Helical" evidence="5">
    <location>
        <begin position="124"/>
        <end position="144"/>
    </location>
</feature>
<dbReference type="InterPro" id="IPR010096">
    <property type="entry name" value="NADH-Q_OxRdtase_suN/2"/>
</dbReference>
<reference evidence="8" key="2">
    <citation type="submission" date="2020-09" db="EMBL/GenBank/DDBJ databases">
        <authorList>
            <person name="Sun Q."/>
            <person name="Zhou Y."/>
        </authorList>
    </citation>
    <scope>NUCLEOTIDE SEQUENCE</scope>
    <source>
        <strain evidence="8">CGMCC 1.14988</strain>
    </source>
</reference>
<dbReference type="GO" id="GO:0005886">
    <property type="term" value="C:plasma membrane"/>
    <property type="evidence" value="ECO:0007669"/>
    <property type="project" value="UniProtKB-SubCell"/>
</dbReference>
<proteinExistence type="inferred from homology"/>
<dbReference type="Proteomes" id="UP000650511">
    <property type="component" value="Unassembled WGS sequence"/>
</dbReference>
<feature type="transmembrane region" description="Helical" evidence="5">
    <location>
        <begin position="451"/>
        <end position="475"/>
    </location>
</feature>
<sequence length="488" mass="51674">MAIDFFAIAPEIALTVTALVVLAADLALRGEAKQLVNPLASLGTLVAIGFTVALWGQQRTTFGGTFVVNEFALVFKLVFLGSLLAILGISWRYFAEGRYFQGEYYFLLLTSFLGMLLMPSARDLILLFIALETVSVPAFVMAGLRKRDLYSSEAALKFFLIGVLSVALMLFGMSMVYGFTGTTALAGIAEAIAGDAELTPLLLASVMLIFVGFAFKISAVPFHFWAPDTYAGAPMPVAAMLAVASKAAGFAGLLVIAFVAFEPVADVWAPVLGVLAILTMTIGNLVALQQRDLVRLLAYSSVAQAGYMLIPFGLARPGGAEVNDAAVQAVVFYLVAYAVMNIGAFGVAIAVNRRTGLRSLADYAGLASRSPMLALAMTVFLLSLGGAPPTVGLWAKFAIIEAALVEVSVFGIVLMVFLAINSVIAFFYYLRIVKAMWMDTAREGLPVLQPGFQLSLVVLVLMAGTVLLGVLPGLVTDYSAVTGFLAAN</sequence>
<keyword evidence="2 5" id="KW-0812">Transmembrane</keyword>